<feature type="transmembrane region" description="Helical" evidence="1">
    <location>
        <begin position="410"/>
        <end position="434"/>
    </location>
</feature>
<feature type="transmembrane region" description="Helical" evidence="1">
    <location>
        <begin position="115"/>
        <end position="139"/>
    </location>
</feature>
<keyword evidence="1" id="KW-1133">Transmembrane helix</keyword>
<evidence type="ECO:0008006" key="4">
    <source>
        <dbReference type="Google" id="ProtNLM"/>
    </source>
</evidence>
<dbReference type="EMBL" id="JBHUEO010000092">
    <property type="protein sequence ID" value="MFD1708472.1"/>
    <property type="molecule type" value="Genomic_DNA"/>
</dbReference>
<organism evidence="2 3">
    <name type="scientific">Siminovitchia sediminis</name>
    <dbReference type="NCBI Taxonomy" id="1274353"/>
    <lineage>
        <taxon>Bacteria</taxon>
        <taxon>Bacillati</taxon>
        <taxon>Bacillota</taxon>
        <taxon>Bacilli</taxon>
        <taxon>Bacillales</taxon>
        <taxon>Bacillaceae</taxon>
        <taxon>Siminovitchia</taxon>
    </lineage>
</organism>
<feature type="transmembrane region" description="Helical" evidence="1">
    <location>
        <begin position="263"/>
        <end position="280"/>
    </location>
</feature>
<keyword evidence="1" id="KW-0812">Transmembrane</keyword>
<evidence type="ECO:0000313" key="3">
    <source>
        <dbReference type="Proteomes" id="UP001597301"/>
    </source>
</evidence>
<gene>
    <name evidence="2" type="ORF">ACFSCZ_17465</name>
</gene>
<feature type="transmembrane region" description="Helical" evidence="1">
    <location>
        <begin position="151"/>
        <end position="175"/>
    </location>
</feature>
<evidence type="ECO:0000256" key="1">
    <source>
        <dbReference type="SAM" id="Phobius"/>
    </source>
</evidence>
<evidence type="ECO:0000313" key="2">
    <source>
        <dbReference type="EMBL" id="MFD1708472.1"/>
    </source>
</evidence>
<accession>A0ABW4KKN8</accession>
<reference evidence="3" key="1">
    <citation type="journal article" date="2019" name="Int. J. Syst. Evol. Microbiol.">
        <title>The Global Catalogue of Microorganisms (GCM) 10K type strain sequencing project: providing services to taxonomists for standard genome sequencing and annotation.</title>
        <authorList>
            <consortium name="The Broad Institute Genomics Platform"/>
            <consortium name="The Broad Institute Genome Sequencing Center for Infectious Disease"/>
            <person name="Wu L."/>
            <person name="Ma J."/>
        </authorList>
    </citation>
    <scope>NUCLEOTIDE SEQUENCE [LARGE SCALE GENOMIC DNA]</scope>
    <source>
        <strain evidence="3">CGMCC 1.12295</strain>
    </source>
</reference>
<feature type="transmembrane region" description="Helical" evidence="1">
    <location>
        <begin position="467"/>
        <end position="486"/>
    </location>
</feature>
<keyword evidence="3" id="KW-1185">Reference proteome</keyword>
<name>A0ABW4KKN8_9BACI</name>
<feature type="transmembrane region" description="Helical" evidence="1">
    <location>
        <begin position="498"/>
        <end position="515"/>
    </location>
</feature>
<feature type="transmembrane region" description="Helical" evidence="1">
    <location>
        <begin position="346"/>
        <end position="365"/>
    </location>
</feature>
<protein>
    <recommendedName>
        <fullName evidence="4">ABC transporter permease</fullName>
    </recommendedName>
</protein>
<feature type="transmembrane region" description="Helical" evidence="1">
    <location>
        <begin position="20"/>
        <end position="40"/>
    </location>
</feature>
<feature type="transmembrane region" description="Helical" evidence="1">
    <location>
        <begin position="440"/>
        <end position="460"/>
    </location>
</feature>
<feature type="transmembrane region" description="Helical" evidence="1">
    <location>
        <begin position="60"/>
        <end position="84"/>
    </location>
</feature>
<feature type="transmembrane region" description="Helical" evidence="1">
    <location>
        <begin position="371"/>
        <end position="389"/>
    </location>
</feature>
<proteinExistence type="predicted"/>
<comment type="caution">
    <text evidence="2">The sequence shown here is derived from an EMBL/GenBank/DDBJ whole genome shotgun (WGS) entry which is preliminary data.</text>
</comment>
<dbReference type="RefSeq" id="WP_164216717.1">
    <property type="nucleotide sequence ID" value="NZ_JBHUEO010000092.1"/>
</dbReference>
<dbReference type="Proteomes" id="UP001597301">
    <property type="component" value="Unassembled WGS sequence"/>
</dbReference>
<keyword evidence="1" id="KW-0472">Membrane</keyword>
<feature type="transmembrane region" description="Helical" evidence="1">
    <location>
        <begin position="182"/>
        <end position="204"/>
    </location>
</feature>
<sequence length="522" mass="59309">MIDRIQRCITISHYNLMLILRSYGFLIMLGVVITLGYFLVPPADAGYQTMYVGEARSIYNSAWLGAVAALSSSLFLWPFGFYLLRGKISEDRKLGVGTILVPSPMSNFHYLLTKLISVFLILAVMAGVLELAFITMQYIRLEETQFVLHDYLLPYVWIVLPSLCVLSALTILFDIIPFMKGVIGNIVFFSIWTAVSALSFSGVGKIDIFGSQLMFTEILNGVQEAFPMVNATNMNFGYQTVQSLLIFDWTGIIWTKDYVTERLFWLLIGAFLFLISVLIFRRGSLLSLEKKTSVQNTNGGLEKDLVRYQPKGKVIESVHIQTIEGERQYSFYYIFRSELKLMFRDVSLWWYGVGIILFLLTMFIPLTSTKVFLYVIWLWPIPLLAPIGAKEKMYRTEQLLFSNCPPYMQLFAVWLSGVFVSFLITSGGTVQMIAAGDWSWLSAWLIAIFFSPTLALAAGIWAGTRKLYEAIFVVWWIMGPVQNAPYLDFTGIQGNQLTYVYLLLTAGLAIIAIMGRKRQIFN</sequence>